<dbReference type="AlphaFoldDB" id="A0A164RHQ7"/>
<dbReference type="EMBL" id="KV419420">
    <property type="protein sequence ID" value="KZS90567.1"/>
    <property type="molecule type" value="Genomic_DNA"/>
</dbReference>
<organism evidence="1 2">
    <name type="scientific">Sistotremastrum niveocremeum HHB9708</name>
    <dbReference type="NCBI Taxonomy" id="1314777"/>
    <lineage>
        <taxon>Eukaryota</taxon>
        <taxon>Fungi</taxon>
        <taxon>Dikarya</taxon>
        <taxon>Basidiomycota</taxon>
        <taxon>Agaricomycotina</taxon>
        <taxon>Agaricomycetes</taxon>
        <taxon>Sistotremastrales</taxon>
        <taxon>Sistotremastraceae</taxon>
        <taxon>Sertulicium</taxon>
        <taxon>Sertulicium niveocremeum</taxon>
    </lineage>
</organism>
<dbReference type="Proteomes" id="UP000076722">
    <property type="component" value="Unassembled WGS sequence"/>
</dbReference>
<evidence type="ECO:0000313" key="2">
    <source>
        <dbReference type="Proteomes" id="UP000076722"/>
    </source>
</evidence>
<proteinExistence type="predicted"/>
<evidence type="ECO:0000313" key="1">
    <source>
        <dbReference type="EMBL" id="KZS90567.1"/>
    </source>
</evidence>
<accession>A0A164RHQ7</accession>
<feature type="non-terminal residue" evidence="1">
    <location>
        <position position="137"/>
    </location>
</feature>
<name>A0A164RHQ7_9AGAM</name>
<reference evidence="1 2" key="1">
    <citation type="journal article" date="2016" name="Mol. Biol. Evol.">
        <title>Comparative Genomics of Early-Diverging Mushroom-Forming Fungi Provides Insights into the Origins of Lignocellulose Decay Capabilities.</title>
        <authorList>
            <person name="Nagy L.G."/>
            <person name="Riley R."/>
            <person name="Tritt A."/>
            <person name="Adam C."/>
            <person name="Daum C."/>
            <person name="Floudas D."/>
            <person name="Sun H."/>
            <person name="Yadav J.S."/>
            <person name="Pangilinan J."/>
            <person name="Larsson K.H."/>
            <person name="Matsuura K."/>
            <person name="Barry K."/>
            <person name="Labutti K."/>
            <person name="Kuo R."/>
            <person name="Ohm R.A."/>
            <person name="Bhattacharya S.S."/>
            <person name="Shirouzu T."/>
            <person name="Yoshinaga Y."/>
            <person name="Martin F.M."/>
            <person name="Grigoriev I.V."/>
            <person name="Hibbett D.S."/>
        </authorList>
    </citation>
    <scope>NUCLEOTIDE SEQUENCE [LARGE SCALE GENOMIC DNA]</scope>
    <source>
        <strain evidence="1 2">HHB9708</strain>
    </source>
</reference>
<dbReference type="STRING" id="1314777.A0A164RHQ7"/>
<protein>
    <submittedName>
        <fullName evidence="1">Uncharacterized protein</fullName>
    </submittedName>
</protein>
<feature type="non-terminal residue" evidence="1">
    <location>
        <position position="1"/>
    </location>
</feature>
<dbReference type="OrthoDB" id="3253623at2759"/>
<gene>
    <name evidence="1" type="ORF">SISNIDRAFT_384049</name>
</gene>
<keyword evidence="2" id="KW-1185">Reference proteome</keyword>
<sequence>PIRQYLHQDMAHWVARFLARPGIEDLLDAYQLPSEAKKSEVLRDIWEGEVFRSFKGPDGTPFFERRGEEGRYAFSMNTDGFNPRGNMQAGKAASVTAIYLVCLNLPWTLRYHAENIYLVGVIPSPTKPSKSQINHLL</sequence>